<evidence type="ECO:0000259" key="14">
    <source>
        <dbReference type="PROSITE" id="PS51864"/>
    </source>
</evidence>
<feature type="compositionally biased region" description="Polar residues" evidence="10">
    <location>
        <begin position="1"/>
        <end position="12"/>
    </location>
</feature>
<dbReference type="PROSITE" id="PS50234">
    <property type="entry name" value="VWFA"/>
    <property type="match status" value="1"/>
</dbReference>
<protein>
    <recommendedName>
        <fullName evidence="9">Metalloendopeptidase</fullName>
        <ecNumber evidence="9">3.4.24.-</ecNumber>
    </recommendedName>
</protein>
<dbReference type="InterPro" id="IPR036465">
    <property type="entry name" value="vWFA_dom_sf"/>
</dbReference>
<dbReference type="Gene3D" id="2.60.120.200">
    <property type="match status" value="1"/>
</dbReference>
<keyword evidence="3 8" id="KW-0378">Hydrolase</keyword>
<keyword evidence="6 8" id="KW-1015">Disulfide bond</keyword>
<dbReference type="GO" id="GO:0006508">
    <property type="term" value="P:proteolysis"/>
    <property type="evidence" value="ECO:0007669"/>
    <property type="project" value="UniProtKB-KW"/>
</dbReference>
<dbReference type="InterPro" id="IPR013320">
    <property type="entry name" value="ConA-like_dom_sf"/>
</dbReference>
<dbReference type="SUPFAM" id="SSF49854">
    <property type="entry name" value="Spermadhesin, CUB domain"/>
    <property type="match status" value="1"/>
</dbReference>
<dbReference type="InterPro" id="IPR002035">
    <property type="entry name" value="VWF_A"/>
</dbReference>
<dbReference type="Gene3D" id="2.60.120.290">
    <property type="entry name" value="Spermadhesin, CUB domain"/>
    <property type="match status" value="1"/>
</dbReference>
<dbReference type="CDD" id="cd06263">
    <property type="entry name" value="MAM"/>
    <property type="match status" value="1"/>
</dbReference>
<evidence type="ECO:0000256" key="8">
    <source>
        <dbReference type="PROSITE-ProRule" id="PRU01211"/>
    </source>
</evidence>
<evidence type="ECO:0000259" key="11">
    <source>
        <dbReference type="PROSITE" id="PS01180"/>
    </source>
</evidence>
<dbReference type="AlphaFoldDB" id="A0AAD9P624"/>
<dbReference type="InterPro" id="IPR035914">
    <property type="entry name" value="Sperma_CUB_dom_sf"/>
</dbReference>
<dbReference type="SMART" id="SM00137">
    <property type="entry name" value="MAM"/>
    <property type="match status" value="1"/>
</dbReference>
<proteinExistence type="predicted"/>
<feature type="binding site" evidence="8">
    <location>
        <position position="215"/>
    </location>
    <ligand>
        <name>Zn(2+)</name>
        <dbReference type="ChEBI" id="CHEBI:29105"/>
        <note>catalytic</note>
    </ligand>
</feature>
<evidence type="ECO:0000256" key="6">
    <source>
        <dbReference type="ARBA" id="ARBA00023157"/>
    </source>
</evidence>
<organism evidence="15 16">
    <name type="scientific">Ridgeia piscesae</name>
    <name type="common">Tubeworm</name>
    <dbReference type="NCBI Taxonomy" id="27915"/>
    <lineage>
        <taxon>Eukaryota</taxon>
        <taxon>Metazoa</taxon>
        <taxon>Spiralia</taxon>
        <taxon>Lophotrochozoa</taxon>
        <taxon>Annelida</taxon>
        <taxon>Polychaeta</taxon>
        <taxon>Sedentaria</taxon>
        <taxon>Canalipalpata</taxon>
        <taxon>Sabellida</taxon>
        <taxon>Siboglinidae</taxon>
        <taxon>Ridgeia</taxon>
    </lineage>
</organism>
<comment type="caution">
    <text evidence="7">Lacks conserved residue(s) required for the propagation of feature annotation.</text>
</comment>
<dbReference type="PANTHER" id="PTHR10127">
    <property type="entry name" value="DISCOIDIN, CUB, EGF, LAMININ , AND ZINC METALLOPROTEASE DOMAIN CONTAINING"/>
    <property type="match status" value="1"/>
</dbReference>
<dbReference type="InterPro" id="IPR006026">
    <property type="entry name" value="Peptidase_Metallo"/>
</dbReference>
<dbReference type="EC" id="3.4.24.-" evidence="9"/>
<evidence type="ECO:0000256" key="7">
    <source>
        <dbReference type="PROSITE-ProRule" id="PRU00059"/>
    </source>
</evidence>
<evidence type="ECO:0000313" key="16">
    <source>
        <dbReference type="Proteomes" id="UP001209878"/>
    </source>
</evidence>
<reference evidence="15" key="1">
    <citation type="journal article" date="2023" name="Mol. Biol. Evol.">
        <title>Third-Generation Sequencing Reveals the Adaptive Role of the Epigenome in Three Deep-Sea Polychaetes.</title>
        <authorList>
            <person name="Perez M."/>
            <person name="Aroh O."/>
            <person name="Sun Y."/>
            <person name="Lan Y."/>
            <person name="Juniper S.K."/>
            <person name="Young C.R."/>
            <person name="Angers B."/>
            <person name="Qian P.Y."/>
        </authorList>
    </citation>
    <scope>NUCLEOTIDE SEQUENCE</scope>
    <source>
        <strain evidence="15">R07B-5</strain>
    </source>
</reference>
<keyword evidence="5 8" id="KW-0482">Metalloprotease</keyword>
<dbReference type="PROSITE" id="PS01180">
    <property type="entry name" value="CUB"/>
    <property type="match status" value="1"/>
</dbReference>
<dbReference type="CDD" id="cd01450">
    <property type="entry name" value="vWFA_subfamily_ECM"/>
    <property type="match status" value="1"/>
</dbReference>
<dbReference type="Pfam" id="PF00092">
    <property type="entry name" value="VWA"/>
    <property type="match status" value="1"/>
</dbReference>
<dbReference type="PRINTS" id="PR00480">
    <property type="entry name" value="ASTACIN"/>
</dbReference>
<dbReference type="Pfam" id="PF00431">
    <property type="entry name" value="CUB"/>
    <property type="match status" value="1"/>
</dbReference>
<feature type="region of interest" description="Disordered" evidence="10">
    <location>
        <begin position="1"/>
        <end position="21"/>
    </location>
</feature>
<feature type="binding site" evidence="8">
    <location>
        <position position="209"/>
    </location>
    <ligand>
        <name>Zn(2+)</name>
        <dbReference type="ChEBI" id="CHEBI:29105"/>
        <note>catalytic</note>
    </ligand>
</feature>
<feature type="domain" description="CUB" evidence="11">
    <location>
        <begin position="353"/>
        <end position="475"/>
    </location>
</feature>
<keyword evidence="1 8" id="KW-0645">Protease</keyword>
<dbReference type="PROSITE" id="PS51864">
    <property type="entry name" value="ASTACIN"/>
    <property type="match status" value="1"/>
</dbReference>
<dbReference type="SUPFAM" id="SSF49899">
    <property type="entry name" value="Concanavalin A-like lectins/glucanases"/>
    <property type="match status" value="1"/>
</dbReference>
<dbReference type="Gene3D" id="3.40.390.10">
    <property type="entry name" value="Collagenase (Catalytic Domain)"/>
    <property type="match status" value="1"/>
</dbReference>
<dbReference type="EMBL" id="JAODUO010000121">
    <property type="protein sequence ID" value="KAK2188842.1"/>
    <property type="molecule type" value="Genomic_DNA"/>
</dbReference>
<dbReference type="InterPro" id="IPR001506">
    <property type="entry name" value="Peptidase_M12A"/>
</dbReference>
<dbReference type="SMART" id="SM00042">
    <property type="entry name" value="CUB"/>
    <property type="match status" value="1"/>
</dbReference>
<keyword evidence="4 8" id="KW-0862">Zinc</keyword>
<dbReference type="PANTHER" id="PTHR10127:SF813">
    <property type="entry name" value="ZINC METALLOPROTEINASE DPY-31"/>
    <property type="match status" value="1"/>
</dbReference>
<sequence length="886" mass="101664">MFQAFTNGNISDNVGRPDNTSTEDRIRCFGMQCEQWKRIQKKMLVFRAMAAESDGIMFDIQKEEDELMKNGQDGADVCIVLTEEQIDELLKLQEEQFFDVKDKRRRKRTNGRTHFIRWSLPIPWKFDGSHNAFQQKYIRSVLSHWSEQTCIRFTEVDVKEHFKGHHIQFTNKEKGCWSYIGKVNQFPQILNLHRACFRNFGTPVHEVGHSLGLFHEQQRSDRDDVIRIVYSHLASNKDAYAKRPVSRDDFLPYDVNSLMHYGPKVGTDHWNNDVMETENPLYQHNMGQRVGLSFLNSKFINFAYCNDTCKTKLPQPCQREGYQDPNHCDRCRCPDGFGGKYCQDVAPPVNAFCGGKFNATYTTKTISTPGYDTVKRYEFKQECNWLISAPASHTVELRFQDEFGVYAHVQGQCHHWVEVQYSKHFGSPGPRFCGRNRPKKAMISETNEMMVTFRSNFSRKWIKNRRGFKAWFVAVPLPGVRRVQFPSTPSEKSKIPVPKTTTTVDPFYANCGPIDLAFLIDSSGSNGKRNWWKMLKFMKALSSKLMLSPGRARISVVSFSIGATLHFGLDSHVTLKSTEYAIDHIRWTGFWTNIGAGLRVMKDQVFKKVHGDRSNAPNVVVLITDGPSIIDSWLTVPTAESARKAGINILVIGVGSQIDTIEMKGIAGSRDRMLYVWDFTKLLRKRTLKSIYSKICKNYYLIGLTSTSGMRKTPKPTPSTVRKISWQCDFEGSAGEGSICDMVQSREDTFDWTLNKGATPSLRTGPDSAYRGQYYIYIEASKPRRNGDRAIMLFPKFLQKGTFCVKFNYHMFGLHIKELQLAKRSARGHLFKVRSMRKNRGNTWRSAEVNVKLTSSDQLAFVGIRGRDYYGDIALDNIRVNSRSCR</sequence>
<comment type="cofactor">
    <cofactor evidence="8 9">
        <name>Zn(2+)</name>
        <dbReference type="ChEBI" id="CHEBI:29105"/>
    </cofactor>
    <text evidence="8 9">Binds 1 zinc ion per subunit.</text>
</comment>
<dbReference type="GO" id="GO:0016020">
    <property type="term" value="C:membrane"/>
    <property type="evidence" value="ECO:0007669"/>
    <property type="project" value="InterPro"/>
</dbReference>
<evidence type="ECO:0000256" key="2">
    <source>
        <dbReference type="ARBA" id="ARBA00022723"/>
    </source>
</evidence>
<feature type="disulfide bond" evidence="8">
    <location>
        <begin position="150"/>
        <end position="305"/>
    </location>
</feature>
<evidence type="ECO:0000313" key="15">
    <source>
        <dbReference type="EMBL" id="KAK2188842.1"/>
    </source>
</evidence>
<dbReference type="SUPFAM" id="SSF53300">
    <property type="entry name" value="vWA-like"/>
    <property type="match status" value="1"/>
</dbReference>
<feature type="binding site" evidence="8">
    <location>
        <position position="205"/>
    </location>
    <ligand>
        <name>Zn(2+)</name>
        <dbReference type="ChEBI" id="CHEBI:29105"/>
        <note>catalytic</note>
    </ligand>
</feature>
<evidence type="ECO:0000256" key="5">
    <source>
        <dbReference type="ARBA" id="ARBA00023049"/>
    </source>
</evidence>
<dbReference type="SMART" id="SM00327">
    <property type="entry name" value="VWA"/>
    <property type="match status" value="1"/>
</dbReference>
<evidence type="ECO:0000256" key="10">
    <source>
        <dbReference type="SAM" id="MobiDB-lite"/>
    </source>
</evidence>
<dbReference type="InterPro" id="IPR000998">
    <property type="entry name" value="MAM_dom"/>
</dbReference>
<evidence type="ECO:0000259" key="13">
    <source>
        <dbReference type="PROSITE" id="PS50234"/>
    </source>
</evidence>
<feature type="domain" description="MAM" evidence="12">
    <location>
        <begin position="726"/>
        <end position="886"/>
    </location>
</feature>
<feature type="domain" description="Peptidase M12A" evidence="14">
    <location>
        <begin position="107"/>
        <end position="306"/>
    </location>
</feature>
<name>A0AAD9P624_RIDPI</name>
<accession>A0AAD9P624</accession>
<feature type="domain" description="VWFA" evidence="13">
    <location>
        <begin position="515"/>
        <end position="695"/>
    </location>
</feature>
<keyword evidence="16" id="KW-1185">Reference proteome</keyword>
<dbReference type="GO" id="GO:0008270">
    <property type="term" value="F:zinc ion binding"/>
    <property type="evidence" value="ECO:0007669"/>
    <property type="project" value="UniProtKB-UniRule"/>
</dbReference>
<keyword evidence="2 8" id="KW-0479">Metal-binding</keyword>
<evidence type="ECO:0000256" key="3">
    <source>
        <dbReference type="ARBA" id="ARBA00022801"/>
    </source>
</evidence>
<comment type="caution">
    <text evidence="15">The sequence shown here is derived from an EMBL/GenBank/DDBJ whole genome shotgun (WGS) entry which is preliminary data.</text>
</comment>
<dbReference type="SMART" id="SM00235">
    <property type="entry name" value="ZnMc"/>
    <property type="match status" value="1"/>
</dbReference>
<feature type="active site" evidence="8">
    <location>
        <position position="206"/>
    </location>
</feature>
<evidence type="ECO:0000259" key="12">
    <source>
        <dbReference type="PROSITE" id="PS50060"/>
    </source>
</evidence>
<dbReference type="PROSITE" id="PS50060">
    <property type="entry name" value="MAM_2"/>
    <property type="match status" value="1"/>
</dbReference>
<dbReference type="PRINTS" id="PR00453">
    <property type="entry name" value="VWFADOMAIN"/>
</dbReference>
<evidence type="ECO:0000256" key="9">
    <source>
        <dbReference type="RuleBase" id="RU361183"/>
    </source>
</evidence>
<dbReference type="InterPro" id="IPR000859">
    <property type="entry name" value="CUB_dom"/>
</dbReference>
<dbReference type="Pfam" id="PF00629">
    <property type="entry name" value="MAM"/>
    <property type="match status" value="1"/>
</dbReference>
<dbReference type="GO" id="GO:0004222">
    <property type="term" value="F:metalloendopeptidase activity"/>
    <property type="evidence" value="ECO:0007669"/>
    <property type="project" value="UniProtKB-UniRule"/>
</dbReference>
<gene>
    <name evidence="15" type="ORF">NP493_122g06016</name>
</gene>
<dbReference type="Proteomes" id="UP001209878">
    <property type="component" value="Unassembled WGS sequence"/>
</dbReference>
<dbReference type="CDD" id="cd00041">
    <property type="entry name" value="CUB"/>
    <property type="match status" value="1"/>
</dbReference>
<dbReference type="InterPro" id="IPR024079">
    <property type="entry name" value="MetalloPept_cat_dom_sf"/>
</dbReference>
<evidence type="ECO:0000256" key="1">
    <source>
        <dbReference type="ARBA" id="ARBA00022670"/>
    </source>
</evidence>
<dbReference type="Pfam" id="PF01400">
    <property type="entry name" value="Astacin"/>
    <property type="match status" value="1"/>
</dbReference>
<evidence type="ECO:0000256" key="4">
    <source>
        <dbReference type="ARBA" id="ARBA00022833"/>
    </source>
</evidence>
<dbReference type="SUPFAM" id="SSF55486">
    <property type="entry name" value="Metalloproteases ('zincins'), catalytic domain"/>
    <property type="match status" value="1"/>
</dbReference>
<dbReference type="Gene3D" id="3.40.50.410">
    <property type="entry name" value="von Willebrand factor, type A domain"/>
    <property type="match status" value="1"/>
</dbReference>